<protein>
    <submittedName>
        <fullName evidence="3">Uncharacterized protein</fullName>
    </submittedName>
</protein>
<evidence type="ECO:0000313" key="4">
    <source>
        <dbReference type="Proteomes" id="UP000248134"/>
    </source>
</evidence>
<keyword evidence="2" id="KW-0812">Transmembrane</keyword>
<gene>
    <name evidence="3" type="ORF">DNX69_24070</name>
</gene>
<feature type="transmembrane region" description="Helical" evidence="2">
    <location>
        <begin position="64"/>
        <end position="88"/>
    </location>
</feature>
<feature type="transmembrane region" description="Helical" evidence="2">
    <location>
        <begin position="100"/>
        <end position="122"/>
    </location>
</feature>
<organism evidence="3 4">
    <name type="scientific">Rhodopseudomonas palustris</name>
    <dbReference type="NCBI Taxonomy" id="1076"/>
    <lineage>
        <taxon>Bacteria</taxon>
        <taxon>Pseudomonadati</taxon>
        <taxon>Pseudomonadota</taxon>
        <taxon>Alphaproteobacteria</taxon>
        <taxon>Hyphomicrobiales</taxon>
        <taxon>Nitrobacteraceae</taxon>
        <taxon>Rhodopseudomonas</taxon>
    </lineage>
</organism>
<feature type="compositionally biased region" description="Low complexity" evidence="1">
    <location>
        <begin position="153"/>
        <end position="163"/>
    </location>
</feature>
<dbReference type="AlphaFoldDB" id="A0A323UP11"/>
<evidence type="ECO:0000256" key="2">
    <source>
        <dbReference type="SAM" id="Phobius"/>
    </source>
</evidence>
<dbReference type="OrthoDB" id="8138470at2"/>
<feature type="region of interest" description="Disordered" evidence="1">
    <location>
        <begin position="153"/>
        <end position="175"/>
    </location>
</feature>
<keyword evidence="2" id="KW-1133">Transmembrane helix</keyword>
<sequence length="175" mass="18677">MKTDWRISSVNGVLLAAYIAPTWLIVAYRLIVSPIHALYDRPNISVAIFVSDHLHLGAVATMKMAWLLALAKLTVAGFLLVFSALLTRPSVRLSGGCNEALAFALTLGSVISFASMVMASQVAEPEAMRLHATELLLFLGTAILMLVEPSAQSAAAPRPSKAAFEPNYPAAAQRS</sequence>
<evidence type="ECO:0000313" key="3">
    <source>
        <dbReference type="EMBL" id="PZA09418.1"/>
    </source>
</evidence>
<accession>A0A323UP11</accession>
<reference evidence="3 4" key="1">
    <citation type="submission" date="2018-06" db="EMBL/GenBank/DDBJ databases">
        <title>Draft Whole-Genome Sequence of the purple photosynthetic bacterium Rhodospeudomonas palustris XCP.</title>
        <authorList>
            <person name="Rayyan A."/>
            <person name="Meyer T.E."/>
            <person name="Kyndt J.A."/>
        </authorList>
    </citation>
    <scope>NUCLEOTIDE SEQUENCE [LARGE SCALE GENOMIC DNA]</scope>
    <source>
        <strain evidence="3 4">XCP</strain>
    </source>
</reference>
<dbReference type="RefSeq" id="WP_110788763.1">
    <property type="nucleotide sequence ID" value="NZ_QKQS01000038.1"/>
</dbReference>
<comment type="caution">
    <text evidence="3">The sequence shown here is derived from an EMBL/GenBank/DDBJ whole genome shotgun (WGS) entry which is preliminary data.</text>
</comment>
<proteinExistence type="predicted"/>
<dbReference type="EMBL" id="QKQS01000038">
    <property type="protein sequence ID" value="PZA09418.1"/>
    <property type="molecule type" value="Genomic_DNA"/>
</dbReference>
<evidence type="ECO:0000256" key="1">
    <source>
        <dbReference type="SAM" id="MobiDB-lite"/>
    </source>
</evidence>
<name>A0A323UP11_RHOPL</name>
<feature type="transmembrane region" description="Helical" evidence="2">
    <location>
        <begin position="12"/>
        <end position="31"/>
    </location>
</feature>
<keyword evidence="2" id="KW-0472">Membrane</keyword>
<dbReference type="Proteomes" id="UP000248134">
    <property type="component" value="Unassembled WGS sequence"/>
</dbReference>